<accession>A0A8H7K5C4</accession>
<dbReference type="EMBL" id="JADCTT010000015">
    <property type="protein sequence ID" value="KAF9744118.1"/>
    <property type="molecule type" value="Genomic_DNA"/>
</dbReference>
<dbReference type="Proteomes" id="UP000616885">
    <property type="component" value="Unassembled WGS sequence"/>
</dbReference>
<keyword evidence="1" id="KW-0175">Coiled coil</keyword>
<name>A0A8H7K5C4_BIOOC</name>
<reference evidence="2" key="1">
    <citation type="submission" date="2020-10" db="EMBL/GenBank/DDBJ databases">
        <title>High-Quality Genome Resource of Clonostachys rosea strain S41 by Oxford Nanopore Long-Read Sequencing.</title>
        <authorList>
            <person name="Wang H."/>
        </authorList>
    </citation>
    <scope>NUCLEOTIDE SEQUENCE</scope>
    <source>
        <strain evidence="2">S41</strain>
    </source>
</reference>
<proteinExistence type="predicted"/>
<evidence type="ECO:0000256" key="1">
    <source>
        <dbReference type="SAM" id="Coils"/>
    </source>
</evidence>
<dbReference type="AlphaFoldDB" id="A0A8H7K5C4"/>
<evidence type="ECO:0000313" key="3">
    <source>
        <dbReference type="Proteomes" id="UP000616885"/>
    </source>
</evidence>
<feature type="coiled-coil region" evidence="1">
    <location>
        <begin position="66"/>
        <end position="125"/>
    </location>
</feature>
<protein>
    <submittedName>
        <fullName evidence="2">Uncharacterized protein</fullName>
    </submittedName>
</protein>
<organism evidence="2 3">
    <name type="scientific">Bionectria ochroleuca</name>
    <name type="common">Gliocladium roseum</name>
    <dbReference type="NCBI Taxonomy" id="29856"/>
    <lineage>
        <taxon>Eukaryota</taxon>
        <taxon>Fungi</taxon>
        <taxon>Dikarya</taxon>
        <taxon>Ascomycota</taxon>
        <taxon>Pezizomycotina</taxon>
        <taxon>Sordariomycetes</taxon>
        <taxon>Hypocreomycetidae</taxon>
        <taxon>Hypocreales</taxon>
        <taxon>Bionectriaceae</taxon>
        <taxon>Clonostachys</taxon>
    </lineage>
</organism>
<sequence length="175" mass="20400">MQQSQLHKKIQDLLAENREKDGIIEKLRVTVQSQHQHWELQQASWEKDRASILFFQGRNSGLEQDNYQLRVQAQEHDEEKRKLIEEDRRHTAILSGELEARDSELEQRTAECASMENRYNSAMREIKAQAGEVARLTNIISQLSADVESKDTQLKSTTQELAIQMNEVKRLNNKN</sequence>
<evidence type="ECO:0000313" key="2">
    <source>
        <dbReference type="EMBL" id="KAF9744118.1"/>
    </source>
</evidence>
<gene>
    <name evidence="2" type="ORF">IM811_005698</name>
</gene>
<comment type="caution">
    <text evidence="2">The sequence shown here is derived from an EMBL/GenBank/DDBJ whole genome shotgun (WGS) entry which is preliminary data.</text>
</comment>